<keyword evidence="1" id="KW-0472">Membrane</keyword>
<dbReference type="EMBL" id="JXAK01000060">
    <property type="protein sequence ID" value="KIL38473.1"/>
    <property type="molecule type" value="Genomic_DNA"/>
</dbReference>
<proteinExistence type="predicted"/>
<evidence type="ECO:0000313" key="2">
    <source>
        <dbReference type="EMBL" id="KIL38473.1"/>
    </source>
</evidence>
<sequence length="85" mass="9599">MFILFALIPACFANIGANSTKLFRVGIVMRHRLRSKSTNVGALSIQPNTFFHHRKVIFIEASVVTVIACQHTFYAFINAMLKLLM</sequence>
<keyword evidence="1" id="KW-1133">Transmembrane helix</keyword>
<accession>A0ABR5ABR2</accession>
<gene>
    <name evidence="2" type="ORF">SD70_26285</name>
</gene>
<evidence type="ECO:0000313" key="3">
    <source>
        <dbReference type="Proteomes" id="UP000031967"/>
    </source>
</evidence>
<reference evidence="2 3" key="1">
    <citation type="submission" date="2014-12" db="EMBL/GenBank/DDBJ databases">
        <title>Draft genome sequence of Paenibacillus kamchatkensis strain B-2647.</title>
        <authorList>
            <person name="Karlyshev A.V."/>
            <person name="Kudryashova E.B."/>
        </authorList>
    </citation>
    <scope>NUCLEOTIDE SEQUENCE [LARGE SCALE GENOMIC DNA]</scope>
    <source>
        <strain evidence="2 3">VKM B-2647</strain>
    </source>
</reference>
<keyword evidence="3" id="KW-1185">Reference proteome</keyword>
<organism evidence="2 3">
    <name type="scientific">Gordoniibacillus kamchatkensis</name>
    <dbReference type="NCBI Taxonomy" id="1590651"/>
    <lineage>
        <taxon>Bacteria</taxon>
        <taxon>Bacillati</taxon>
        <taxon>Bacillota</taxon>
        <taxon>Bacilli</taxon>
        <taxon>Bacillales</taxon>
        <taxon>Paenibacillaceae</taxon>
        <taxon>Gordoniibacillus</taxon>
    </lineage>
</organism>
<comment type="caution">
    <text evidence="2">The sequence shown here is derived from an EMBL/GenBank/DDBJ whole genome shotgun (WGS) entry which is preliminary data.</text>
</comment>
<keyword evidence="1" id="KW-0812">Transmembrane</keyword>
<dbReference type="Proteomes" id="UP000031967">
    <property type="component" value="Unassembled WGS sequence"/>
</dbReference>
<feature type="transmembrane region" description="Helical" evidence="1">
    <location>
        <begin position="56"/>
        <end position="77"/>
    </location>
</feature>
<evidence type="ECO:0008006" key="4">
    <source>
        <dbReference type="Google" id="ProtNLM"/>
    </source>
</evidence>
<protein>
    <recommendedName>
        <fullName evidence="4">Secreted protein</fullName>
    </recommendedName>
</protein>
<evidence type="ECO:0000256" key="1">
    <source>
        <dbReference type="SAM" id="Phobius"/>
    </source>
</evidence>
<name>A0ABR5ABR2_9BACL</name>